<dbReference type="Proteomes" id="UP000274429">
    <property type="component" value="Unassembled WGS sequence"/>
</dbReference>
<comment type="subcellular location">
    <subcellularLocation>
        <location evidence="1 5">Nucleus</location>
    </subcellularLocation>
</comment>
<keyword evidence="3 5" id="KW-0690">Ribosome biogenesis</keyword>
<reference evidence="10" key="1">
    <citation type="submission" date="2017-02" db="UniProtKB">
        <authorList>
            <consortium name="WormBaseParasite"/>
        </authorList>
    </citation>
    <scope>IDENTIFICATION</scope>
</reference>
<sequence>MDFASRHLLSECDPGNLLYEDKAPIDPKDMLPREKRAPKAKELTRWERFAQMKGIKKRKRSKRVWDEASQSWKPRWGKGRVDSVKDKWVLEVPDNADPYEDQFEKLSRARSERRAKNEFAKLKNIARTVRKGQAPPVGILTESEASKNAFSRALEITKRSDASMGRFSQEINEQKIAKKAEYAHLSCGFTIFVNFFVNIFRKKCSMKNRSKKRKKSCPSRHAKGGKGRGRLSNKK</sequence>
<evidence type="ECO:0000256" key="5">
    <source>
        <dbReference type="RuleBase" id="RU364132"/>
    </source>
</evidence>
<feature type="region of interest" description="Disordered" evidence="6">
    <location>
        <begin position="207"/>
        <end position="235"/>
    </location>
</feature>
<dbReference type="Pfam" id="PF04939">
    <property type="entry name" value="RRS1"/>
    <property type="match status" value="1"/>
</dbReference>
<keyword evidence="7" id="KW-0812">Transmembrane</keyword>
<accession>A0A0R3X2P6</accession>
<feature type="region of interest" description="Disordered" evidence="6">
    <location>
        <begin position="20"/>
        <end position="39"/>
    </location>
</feature>
<evidence type="ECO:0000256" key="1">
    <source>
        <dbReference type="ARBA" id="ARBA00004123"/>
    </source>
</evidence>
<dbReference type="OrthoDB" id="28455at2759"/>
<proteinExistence type="inferred from homology"/>
<evidence type="ECO:0000313" key="10">
    <source>
        <dbReference type="WBParaSite" id="TTAC_0000757801-mRNA-1"/>
    </source>
</evidence>
<organism evidence="10">
    <name type="scientific">Hydatigena taeniaeformis</name>
    <name type="common">Feline tapeworm</name>
    <name type="synonym">Taenia taeniaeformis</name>
    <dbReference type="NCBI Taxonomy" id="6205"/>
    <lineage>
        <taxon>Eukaryota</taxon>
        <taxon>Metazoa</taxon>
        <taxon>Spiralia</taxon>
        <taxon>Lophotrochozoa</taxon>
        <taxon>Platyhelminthes</taxon>
        <taxon>Cestoda</taxon>
        <taxon>Eucestoda</taxon>
        <taxon>Cyclophyllidea</taxon>
        <taxon>Taeniidae</taxon>
        <taxon>Hydatigera</taxon>
    </lineage>
</organism>
<dbReference type="STRING" id="6205.A0A0R3X2P6"/>
<keyword evidence="7" id="KW-1133">Transmembrane helix</keyword>
<evidence type="ECO:0000313" key="8">
    <source>
        <dbReference type="EMBL" id="VDM31962.1"/>
    </source>
</evidence>
<dbReference type="GO" id="GO:0005634">
    <property type="term" value="C:nucleus"/>
    <property type="evidence" value="ECO:0007669"/>
    <property type="project" value="UniProtKB-SubCell"/>
</dbReference>
<dbReference type="AlphaFoldDB" id="A0A0R3X2P6"/>
<evidence type="ECO:0000256" key="3">
    <source>
        <dbReference type="ARBA" id="ARBA00022517"/>
    </source>
</evidence>
<keyword evidence="4 5" id="KW-0539">Nucleus</keyword>
<name>A0A0R3X2P6_HYDTA</name>
<keyword evidence="7" id="KW-0472">Membrane</keyword>
<dbReference type="InterPro" id="IPR007023">
    <property type="entry name" value="Ribosom_reg"/>
</dbReference>
<keyword evidence="9" id="KW-1185">Reference proteome</keyword>
<reference evidence="8 9" key="2">
    <citation type="submission" date="2018-11" db="EMBL/GenBank/DDBJ databases">
        <authorList>
            <consortium name="Pathogen Informatics"/>
        </authorList>
    </citation>
    <scope>NUCLEOTIDE SEQUENCE [LARGE SCALE GENOMIC DNA]</scope>
</reference>
<evidence type="ECO:0000256" key="4">
    <source>
        <dbReference type="ARBA" id="ARBA00023242"/>
    </source>
</evidence>
<protein>
    <recommendedName>
        <fullName evidence="5">Ribosome biogenesis regulatory protein</fullName>
    </recommendedName>
</protein>
<comment type="function">
    <text evidence="5">Involved in ribosomal large subunit assembly.</text>
</comment>
<dbReference type="EMBL" id="UYWX01020383">
    <property type="protein sequence ID" value="VDM31962.1"/>
    <property type="molecule type" value="Genomic_DNA"/>
</dbReference>
<evidence type="ECO:0000313" key="9">
    <source>
        <dbReference type="Proteomes" id="UP000274429"/>
    </source>
</evidence>
<evidence type="ECO:0000256" key="2">
    <source>
        <dbReference type="ARBA" id="ARBA00010077"/>
    </source>
</evidence>
<evidence type="ECO:0000256" key="7">
    <source>
        <dbReference type="SAM" id="Phobius"/>
    </source>
</evidence>
<dbReference type="GO" id="GO:0042254">
    <property type="term" value="P:ribosome biogenesis"/>
    <property type="evidence" value="ECO:0007669"/>
    <property type="project" value="UniProtKB-KW"/>
</dbReference>
<gene>
    <name evidence="8" type="ORF">TTAC_LOCUS7563</name>
</gene>
<evidence type="ECO:0000256" key="6">
    <source>
        <dbReference type="SAM" id="MobiDB-lite"/>
    </source>
</evidence>
<comment type="similarity">
    <text evidence="2 5">Belongs to the RRS1 family.</text>
</comment>
<dbReference type="WBParaSite" id="TTAC_0000757801-mRNA-1">
    <property type="protein sequence ID" value="TTAC_0000757801-mRNA-1"/>
    <property type="gene ID" value="TTAC_0000757801"/>
</dbReference>
<feature type="transmembrane region" description="Helical" evidence="7">
    <location>
        <begin position="182"/>
        <end position="200"/>
    </location>
</feature>